<accession>A0A2M7G9I4</accession>
<dbReference type="Pfam" id="PF03050">
    <property type="entry name" value="DDE_Tnp_IS66"/>
    <property type="match status" value="1"/>
</dbReference>
<dbReference type="InterPro" id="IPR004291">
    <property type="entry name" value="Transposase_IS66_central"/>
</dbReference>
<evidence type="ECO:0000313" key="6">
    <source>
        <dbReference type="Proteomes" id="UP000231019"/>
    </source>
</evidence>
<feature type="domain" description="DUF6444" evidence="4">
    <location>
        <begin position="79"/>
        <end position="134"/>
    </location>
</feature>
<evidence type="ECO:0000256" key="1">
    <source>
        <dbReference type="SAM" id="MobiDB-lite"/>
    </source>
</evidence>
<feature type="compositionally biased region" description="Basic residues" evidence="1">
    <location>
        <begin position="112"/>
        <end position="123"/>
    </location>
</feature>
<dbReference type="InterPro" id="IPR045618">
    <property type="entry name" value="DUF6444"/>
</dbReference>
<dbReference type="PANTHER" id="PTHR33678:SF1">
    <property type="entry name" value="BLL1576 PROTEIN"/>
    <property type="match status" value="1"/>
</dbReference>
<dbReference type="InterPro" id="IPR052344">
    <property type="entry name" value="Transposase-related"/>
</dbReference>
<reference evidence="5 6" key="1">
    <citation type="submission" date="2017-09" db="EMBL/GenBank/DDBJ databases">
        <title>Depth-based differentiation of microbial function through sediment-hosted aquifers and enrichment of novel symbionts in the deep terrestrial subsurface.</title>
        <authorList>
            <person name="Probst A.J."/>
            <person name="Ladd B."/>
            <person name="Jarett J.K."/>
            <person name="Geller-Mcgrath D.E."/>
            <person name="Sieber C.M."/>
            <person name="Emerson J.B."/>
            <person name="Anantharaman K."/>
            <person name="Thomas B.C."/>
            <person name="Malmstrom R."/>
            <person name="Stieglmeier M."/>
            <person name="Klingl A."/>
            <person name="Woyke T."/>
            <person name="Ryan C.M."/>
            <person name="Banfield J.F."/>
        </authorList>
    </citation>
    <scope>NUCLEOTIDE SEQUENCE [LARGE SCALE GENOMIC DNA]</scope>
    <source>
        <strain evidence="5">CG17_big_fil_post_rev_8_21_14_2_50_48_46</strain>
    </source>
</reference>
<organism evidence="5 6">
    <name type="scientific">bacterium (Candidatus Blackallbacteria) CG17_big_fil_post_rev_8_21_14_2_50_48_46</name>
    <dbReference type="NCBI Taxonomy" id="2014261"/>
    <lineage>
        <taxon>Bacteria</taxon>
        <taxon>Candidatus Blackallbacteria</taxon>
    </lineage>
</organism>
<dbReference type="PANTHER" id="PTHR33678">
    <property type="entry name" value="BLL1576 PROTEIN"/>
    <property type="match status" value="1"/>
</dbReference>
<dbReference type="AlphaFoldDB" id="A0A2M7G9I4"/>
<feature type="domain" description="Transposase IS66 zinc-finger binding" evidence="3">
    <location>
        <begin position="151"/>
        <end position="197"/>
    </location>
</feature>
<dbReference type="Proteomes" id="UP000231019">
    <property type="component" value="Unassembled WGS sequence"/>
</dbReference>
<evidence type="ECO:0000259" key="4">
    <source>
        <dbReference type="Pfam" id="PF20042"/>
    </source>
</evidence>
<gene>
    <name evidence="5" type="ORF">COW36_03490</name>
</gene>
<feature type="domain" description="Transposase IS66 central" evidence="2">
    <location>
        <begin position="214"/>
        <end position="487"/>
    </location>
</feature>
<feature type="compositionally biased region" description="Low complexity" evidence="1">
    <location>
        <begin position="96"/>
        <end position="107"/>
    </location>
</feature>
<dbReference type="NCBIfam" id="NF033517">
    <property type="entry name" value="transpos_IS66"/>
    <property type="match status" value="1"/>
</dbReference>
<feature type="region of interest" description="Disordered" evidence="1">
    <location>
        <begin position="92"/>
        <end position="136"/>
    </location>
</feature>
<name>A0A2M7G9I4_9BACT</name>
<evidence type="ECO:0000259" key="3">
    <source>
        <dbReference type="Pfam" id="PF13005"/>
    </source>
</evidence>
<dbReference type="Pfam" id="PF20042">
    <property type="entry name" value="DUF6444"/>
    <property type="match status" value="1"/>
</dbReference>
<evidence type="ECO:0000259" key="2">
    <source>
        <dbReference type="Pfam" id="PF03050"/>
    </source>
</evidence>
<sequence length="526" mass="60051">MLYRNTFCIMSSPLLNKRFCSDNDGTDVFILFSRNYSGDLKSSKCMIHFFRMITREEILAIYEAGPDVVVELFMKQEQMLQSLRERIEKLEAQLGKNSQNSSKPPSSDGLKRKNRSLRTRSGRKPGGQEGHKGSTLSFCEKPTEVKDCPAKECSHCGHDLSSQEALIYEKRQIFEWPEVHLKVTEYRSEIKACPVCHAETKGKFPEEVKQAVQYGSHLKGLAVYFNQYQFLPYERLGEVFEVLCGQSISEGTLFNAVQSCGENLSEFEAVAKEMLKNVEVLHHDESGMRVEKKLHWVHSASTADWSWYQVHAKRGQEASAEIGILPEFAGILAHDHWKPYFQYSCVHALCNAHHLRELKFVEESYQQAWAGQMAELLREIKNAVEACPNAALSVGEIANFEKSYGEILEAGLAVNPLPEKPEKKRGRQKKSPARNLLERLSQYRPEVLRFMHDFRVPFDNNQAERDIRMVKLYQKISGCFRTMAGAQTFCRIRSYLSTLKKQGFNLINSLAQAIQGQPVIPSFTPT</sequence>
<evidence type="ECO:0000313" key="5">
    <source>
        <dbReference type="EMBL" id="PIW18774.1"/>
    </source>
</evidence>
<dbReference type="Pfam" id="PF13005">
    <property type="entry name" value="zf-IS66"/>
    <property type="match status" value="1"/>
</dbReference>
<dbReference type="InterPro" id="IPR024474">
    <property type="entry name" value="Znf_dom_IS66"/>
</dbReference>
<proteinExistence type="predicted"/>
<dbReference type="EMBL" id="PFFQ01000011">
    <property type="protein sequence ID" value="PIW18774.1"/>
    <property type="molecule type" value="Genomic_DNA"/>
</dbReference>
<protein>
    <submittedName>
        <fullName evidence="5">IS66 family transposase</fullName>
    </submittedName>
</protein>
<comment type="caution">
    <text evidence="5">The sequence shown here is derived from an EMBL/GenBank/DDBJ whole genome shotgun (WGS) entry which is preliminary data.</text>
</comment>